<proteinExistence type="predicted"/>
<organism evidence="3 4">
    <name type="scientific">Marinibaculum pumilum</name>
    <dbReference type="NCBI Taxonomy" id="1766165"/>
    <lineage>
        <taxon>Bacteria</taxon>
        <taxon>Pseudomonadati</taxon>
        <taxon>Pseudomonadota</taxon>
        <taxon>Alphaproteobacteria</taxon>
        <taxon>Rhodospirillales</taxon>
        <taxon>Rhodospirillaceae</taxon>
        <taxon>Marinibaculum</taxon>
    </lineage>
</organism>
<evidence type="ECO:0000259" key="2">
    <source>
        <dbReference type="Pfam" id="PF13883"/>
    </source>
</evidence>
<evidence type="ECO:0000313" key="4">
    <source>
        <dbReference type="Proteomes" id="UP001595528"/>
    </source>
</evidence>
<dbReference type="InterPro" id="IPR019595">
    <property type="entry name" value="DUF2470"/>
</dbReference>
<comment type="caution">
    <text evidence="3">The sequence shown here is derived from an EMBL/GenBank/DDBJ whole genome shotgun (WGS) entry which is preliminary data.</text>
</comment>
<dbReference type="Proteomes" id="UP001595528">
    <property type="component" value="Unassembled WGS sequence"/>
</dbReference>
<dbReference type="PANTHER" id="PTHR13343">
    <property type="entry name" value="CREG1 PROTEIN"/>
    <property type="match status" value="1"/>
</dbReference>
<dbReference type="InterPro" id="IPR012349">
    <property type="entry name" value="Split_barrel_FMN-bd"/>
</dbReference>
<evidence type="ECO:0000259" key="1">
    <source>
        <dbReference type="Pfam" id="PF10615"/>
    </source>
</evidence>
<protein>
    <submittedName>
        <fullName evidence="3">HugZ family protein</fullName>
    </submittedName>
</protein>
<dbReference type="InterPro" id="IPR037119">
    <property type="entry name" value="Haem_oxidase_HugZ-like_sf"/>
</dbReference>
<feature type="domain" description="DUF2470" evidence="1">
    <location>
        <begin position="190"/>
        <end position="263"/>
    </location>
</feature>
<dbReference type="SUPFAM" id="SSF50475">
    <property type="entry name" value="FMN-binding split barrel"/>
    <property type="match status" value="1"/>
</dbReference>
<dbReference type="EMBL" id="JBHRTR010000027">
    <property type="protein sequence ID" value="MFC3228033.1"/>
    <property type="molecule type" value="Genomic_DNA"/>
</dbReference>
<dbReference type="PANTHER" id="PTHR13343:SF17">
    <property type="entry name" value="CELLULAR REPRESSOR OF E1A-STIMULATED GENES, ISOFORM A"/>
    <property type="match status" value="1"/>
</dbReference>
<dbReference type="Gene3D" id="3.20.180.10">
    <property type="entry name" value="PNP-oxidase-like"/>
    <property type="match status" value="1"/>
</dbReference>
<dbReference type="RefSeq" id="WP_379900760.1">
    <property type="nucleotide sequence ID" value="NZ_JBHRTR010000027.1"/>
</dbReference>
<sequence length="280" mass="28155">MSETGTTDARGSETPPGTLSRRLLRQAATGTLATLMKAGRSGESGDLAGWPHASMVLVAAAPDGTPVLLLSDLAQHSANASADDRVALAVAGSMTPAGGAARTAADPLAGPRASLLGRLAPPPAADDAALRARFLARHPQAAGYAAFADFRLWTLQVEAAHLVAGFGRIAWATGGQYRFAGPTAALAAAEAGIVDHMNADHADAIALYATILCGAPPADWRMTGCDPEGIDMRAGDGTGPVLRLDFDAPIADAAAARAALVALVQRARAAGGAGDAEKPA</sequence>
<name>A0ABV7L0F6_9PROT</name>
<evidence type="ECO:0000313" key="3">
    <source>
        <dbReference type="EMBL" id="MFC3228033.1"/>
    </source>
</evidence>
<keyword evidence="4" id="KW-1185">Reference proteome</keyword>
<accession>A0ABV7L0F6</accession>
<gene>
    <name evidence="3" type="ORF">ACFOGJ_12370</name>
</gene>
<dbReference type="InterPro" id="IPR055343">
    <property type="entry name" value="CREG_beta-barrel"/>
</dbReference>
<dbReference type="Pfam" id="PF13883">
    <property type="entry name" value="CREG_beta-barrel"/>
    <property type="match status" value="1"/>
</dbReference>
<dbReference type="Gene3D" id="2.30.110.10">
    <property type="entry name" value="Electron Transport, Fmn-binding Protein, Chain A"/>
    <property type="match status" value="1"/>
</dbReference>
<feature type="domain" description="CREG-like beta-barrel" evidence="2">
    <location>
        <begin position="20"/>
        <end position="177"/>
    </location>
</feature>
<reference evidence="4" key="1">
    <citation type="journal article" date="2019" name="Int. J. Syst. Evol. Microbiol.">
        <title>The Global Catalogue of Microorganisms (GCM) 10K type strain sequencing project: providing services to taxonomists for standard genome sequencing and annotation.</title>
        <authorList>
            <consortium name="The Broad Institute Genomics Platform"/>
            <consortium name="The Broad Institute Genome Sequencing Center for Infectious Disease"/>
            <person name="Wu L."/>
            <person name="Ma J."/>
        </authorList>
    </citation>
    <scope>NUCLEOTIDE SEQUENCE [LARGE SCALE GENOMIC DNA]</scope>
    <source>
        <strain evidence="4">KCTC 42964</strain>
    </source>
</reference>
<dbReference type="Pfam" id="PF10615">
    <property type="entry name" value="DUF2470"/>
    <property type="match status" value="1"/>
</dbReference>